<dbReference type="CDD" id="cd06170">
    <property type="entry name" value="LuxR_C_like"/>
    <property type="match status" value="1"/>
</dbReference>
<dbReference type="InterPro" id="IPR000792">
    <property type="entry name" value="Tscrpt_reg_LuxR_C"/>
</dbReference>
<proteinExistence type="predicted"/>
<keyword evidence="2" id="KW-0804">Transcription</keyword>
<evidence type="ECO:0000313" key="5">
    <source>
        <dbReference type="Proteomes" id="UP001207654"/>
    </source>
</evidence>
<dbReference type="RefSeq" id="WP_267533702.1">
    <property type="nucleotide sequence ID" value="NZ_JAPNKA010000001.1"/>
</dbReference>
<dbReference type="EMBL" id="JAPNKA010000001">
    <property type="protein sequence ID" value="MCY1074743.1"/>
    <property type="molecule type" value="Genomic_DNA"/>
</dbReference>
<dbReference type="PROSITE" id="PS50043">
    <property type="entry name" value="HTH_LUXR_2"/>
    <property type="match status" value="1"/>
</dbReference>
<sequence length="356" mass="40488">MDMLNLNSRERKLAFSLLDAFSSSLDLSEVFSHARGSLFQLLPADSAAMCVSRPGQPATYEWLVAEMPVSYFDKYPELTGDDFVRTSAVSQPNVVLRDTEMVSREVLERSSLYRHGRELGMPMEHVMAVMLAANEDWHAGLMLYRERRRPFSKRTRELLQWLTPRLTATVHNCRRFAEEVKHRQFLDALGRHQKDSLLVISPPSMEVKRTGLTTELLEKWFTVSERGHSGLPKVLLEKLSVLVRAEGGMRLGLDTWEREGPDGKLKVAFVRLPVEGRPLWVLTLEEVPRDLLSTWRRMLTPGQAKIADCLLLGYTNEDIAGDLHCAVGTVKKQLTRIYKTLGVDGRADFISRALRP</sequence>
<evidence type="ECO:0000256" key="2">
    <source>
        <dbReference type="ARBA" id="ARBA00023163"/>
    </source>
</evidence>
<dbReference type="SUPFAM" id="SSF55781">
    <property type="entry name" value="GAF domain-like"/>
    <property type="match status" value="1"/>
</dbReference>
<dbReference type="Gene3D" id="3.30.450.40">
    <property type="match status" value="1"/>
</dbReference>
<organism evidence="4 5">
    <name type="scientific">Archangium lansingense</name>
    <dbReference type="NCBI Taxonomy" id="2995310"/>
    <lineage>
        <taxon>Bacteria</taxon>
        <taxon>Pseudomonadati</taxon>
        <taxon>Myxococcota</taxon>
        <taxon>Myxococcia</taxon>
        <taxon>Myxococcales</taxon>
        <taxon>Cystobacterineae</taxon>
        <taxon>Archangiaceae</taxon>
        <taxon>Archangium</taxon>
    </lineage>
</organism>
<dbReference type="Gene3D" id="1.10.10.10">
    <property type="entry name" value="Winged helix-like DNA-binding domain superfamily/Winged helix DNA-binding domain"/>
    <property type="match status" value="1"/>
</dbReference>
<evidence type="ECO:0000256" key="1">
    <source>
        <dbReference type="ARBA" id="ARBA00023015"/>
    </source>
</evidence>
<keyword evidence="5" id="KW-1185">Reference proteome</keyword>
<dbReference type="SUPFAM" id="SSF46894">
    <property type="entry name" value="C-terminal effector domain of the bipartite response regulators"/>
    <property type="match status" value="1"/>
</dbReference>
<dbReference type="SMART" id="SM00421">
    <property type="entry name" value="HTH_LUXR"/>
    <property type="match status" value="1"/>
</dbReference>
<accession>A0ABT3ZZB3</accession>
<dbReference type="Proteomes" id="UP001207654">
    <property type="component" value="Unassembled WGS sequence"/>
</dbReference>
<gene>
    <name evidence="4" type="ORF">OV287_09610</name>
</gene>
<protein>
    <submittedName>
        <fullName evidence="4">Helix-turn-helix transcriptional regulator</fullName>
    </submittedName>
</protein>
<dbReference type="InterPro" id="IPR016032">
    <property type="entry name" value="Sig_transdc_resp-reg_C-effctor"/>
</dbReference>
<reference evidence="4 5" key="1">
    <citation type="submission" date="2022-11" db="EMBL/GenBank/DDBJ databases">
        <title>Minimal conservation of predation-associated metabolite biosynthetic gene clusters underscores biosynthetic potential of Myxococcota including descriptions for ten novel species: Archangium lansinium sp. nov., Myxococcus landrumus sp. nov., Nannocystis bai.</title>
        <authorList>
            <person name="Ahearne A."/>
            <person name="Stevens C."/>
            <person name="Phillips K."/>
        </authorList>
    </citation>
    <scope>NUCLEOTIDE SEQUENCE [LARGE SCALE GENOMIC DNA]</scope>
    <source>
        <strain evidence="4 5">MIWBW</strain>
    </source>
</reference>
<feature type="domain" description="HTH luxR-type" evidence="3">
    <location>
        <begin position="292"/>
        <end position="356"/>
    </location>
</feature>
<dbReference type="InterPro" id="IPR036388">
    <property type="entry name" value="WH-like_DNA-bd_sf"/>
</dbReference>
<evidence type="ECO:0000313" key="4">
    <source>
        <dbReference type="EMBL" id="MCY1074743.1"/>
    </source>
</evidence>
<dbReference type="Pfam" id="PF00196">
    <property type="entry name" value="GerE"/>
    <property type="match status" value="1"/>
</dbReference>
<dbReference type="InterPro" id="IPR029016">
    <property type="entry name" value="GAF-like_dom_sf"/>
</dbReference>
<name>A0ABT3ZZB3_9BACT</name>
<evidence type="ECO:0000259" key="3">
    <source>
        <dbReference type="PROSITE" id="PS50043"/>
    </source>
</evidence>
<comment type="caution">
    <text evidence="4">The sequence shown here is derived from an EMBL/GenBank/DDBJ whole genome shotgun (WGS) entry which is preliminary data.</text>
</comment>
<keyword evidence="1" id="KW-0805">Transcription regulation</keyword>